<accession>A0A0D2B3S7</accession>
<dbReference type="OrthoDB" id="1879366at2759"/>
<dbReference type="GeneID" id="27335799"/>
<dbReference type="HOGENOM" id="CLU_009600_18_1_1"/>
<sequence>MSVPLLDESLTTDVSTGEIYALCKRASLEVSEEFAEACLPVIAALDRCAKSIMERDDHFPGPDETRYPRKGIQTAIDTSLNGGGWAAKARESLGTLSVTVKSTQPGSDLLQGRTLALKDNIALAGVRCTNGTDLTGWIPDFDATVVKRILDCGGTVLGKAACESGCWSTVSDTSITGPVRNPYHDGYSCGGSSSGSARLVADGSVDIALGGDQGGSIRVPASACGIVGLKPTWGLVPYTGILGVSPVIDHVGPMARTVSDCALLLEAIAGPDGIDDRQPPVKWFQSVPYAQEVRQHLEAAGPKPLDGLKIGVLEEGFQHPRQDDHVARKVRQSIDKLEELGAKVESCHIPEHRDTELAWMCALPAFAFTHGLVLNSSGRKQFAMTGPAALTNGEMSQSSFDVLNTAGQNLYLRGLFLQQKYGPALVSRCTNLLRKLSDDYDTAFRRFDVLVMPTTPLPPCRIFGSRSEGSIYERLKRTTGITANTAPFNASGHPAISIPVGFSPASEDPTVLLPVGLQLVGRKFEDTLLLKVAASWEDRYDWRVQ</sequence>
<dbReference type="GO" id="GO:0003824">
    <property type="term" value="F:catalytic activity"/>
    <property type="evidence" value="ECO:0007669"/>
    <property type="project" value="InterPro"/>
</dbReference>
<dbReference type="Pfam" id="PF01425">
    <property type="entry name" value="Amidase"/>
    <property type="match status" value="1"/>
</dbReference>
<evidence type="ECO:0000313" key="2">
    <source>
        <dbReference type="EMBL" id="KIW13528.1"/>
    </source>
</evidence>
<gene>
    <name evidence="2" type="ORF">PV08_08716</name>
</gene>
<keyword evidence="3" id="KW-1185">Reference proteome</keyword>
<name>A0A0D2B3S7_9EURO</name>
<dbReference type="InterPro" id="IPR036928">
    <property type="entry name" value="AS_sf"/>
</dbReference>
<dbReference type="Proteomes" id="UP000053328">
    <property type="component" value="Unassembled WGS sequence"/>
</dbReference>
<evidence type="ECO:0000313" key="3">
    <source>
        <dbReference type="Proteomes" id="UP000053328"/>
    </source>
</evidence>
<dbReference type="EMBL" id="KN847497">
    <property type="protein sequence ID" value="KIW13528.1"/>
    <property type="molecule type" value="Genomic_DNA"/>
</dbReference>
<dbReference type="STRING" id="91928.A0A0D2B3S7"/>
<reference evidence="2 3" key="1">
    <citation type="submission" date="2015-01" db="EMBL/GenBank/DDBJ databases">
        <title>The Genome Sequence of Exophiala spinifera CBS89968.</title>
        <authorList>
            <consortium name="The Broad Institute Genomics Platform"/>
            <person name="Cuomo C."/>
            <person name="de Hoog S."/>
            <person name="Gorbushina A."/>
            <person name="Stielow B."/>
            <person name="Teixiera M."/>
            <person name="Abouelleil A."/>
            <person name="Chapman S.B."/>
            <person name="Priest M."/>
            <person name="Young S.K."/>
            <person name="Wortman J."/>
            <person name="Nusbaum C."/>
            <person name="Birren B."/>
        </authorList>
    </citation>
    <scope>NUCLEOTIDE SEQUENCE [LARGE SCALE GENOMIC DNA]</scope>
    <source>
        <strain evidence="2 3">CBS 89968</strain>
    </source>
</reference>
<dbReference type="SUPFAM" id="SSF75304">
    <property type="entry name" value="Amidase signature (AS) enzymes"/>
    <property type="match status" value="1"/>
</dbReference>
<dbReference type="PANTHER" id="PTHR11895:SF170">
    <property type="entry name" value="AMIDASE"/>
    <property type="match status" value="1"/>
</dbReference>
<dbReference type="AlphaFoldDB" id="A0A0D2B3S7"/>
<dbReference type="RefSeq" id="XP_016233744.1">
    <property type="nucleotide sequence ID" value="XM_016383041.1"/>
</dbReference>
<dbReference type="InterPro" id="IPR000120">
    <property type="entry name" value="Amidase"/>
</dbReference>
<dbReference type="InterPro" id="IPR023631">
    <property type="entry name" value="Amidase_dom"/>
</dbReference>
<organism evidence="2 3">
    <name type="scientific">Exophiala spinifera</name>
    <dbReference type="NCBI Taxonomy" id="91928"/>
    <lineage>
        <taxon>Eukaryota</taxon>
        <taxon>Fungi</taxon>
        <taxon>Dikarya</taxon>
        <taxon>Ascomycota</taxon>
        <taxon>Pezizomycotina</taxon>
        <taxon>Eurotiomycetes</taxon>
        <taxon>Chaetothyriomycetidae</taxon>
        <taxon>Chaetothyriales</taxon>
        <taxon>Herpotrichiellaceae</taxon>
        <taxon>Exophiala</taxon>
    </lineage>
</organism>
<protein>
    <recommendedName>
        <fullName evidence="1">Amidase domain-containing protein</fullName>
    </recommendedName>
</protein>
<dbReference type="Gene3D" id="3.90.1300.10">
    <property type="entry name" value="Amidase signature (AS) domain"/>
    <property type="match status" value="1"/>
</dbReference>
<feature type="domain" description="Amidase" evidence="1">
    <location>
        <begin position="108"/>
        <end position="530"/>
    </location>
</feature>
<proteinExistence type="predicted"/>
<dbReference type="PANTHER" id="PTHR11895">
    <property type="entry name" value="TRANSAMIDASE"/>
    <property type="match status" value="1"/>
</dbReference>
<dbReference type="VEuPathDB" id="FungiDB:PV08_08716"/>
<evidence type="ECO:0000259" key="1">
    <source>
        <dbReference type="Pfam" id="PF01425"/>
    </source>
</evidence>